<gene>
    <name evidence="2" type="ORF">C7C46_33555</name>
</gene>
<evidence type="ECO:0000259" key="1">
    <source>
        <dbReference type="Pfam" id="PF20628"/>
    </source>
</evidence>
<dbReference type="Proteomes" id="UP000248039">
    <property type="component" value="Unassembled WGS sequence"/>
</dbReference>
<proteinExistence type="predicted"/>
<keyword evidence="2" id="KW-0575">Peroxidase</keyword>
<keyword evidence="3" id="KW-1185">Reference proteome</keyword>
<feature type="domain" description="Dyp-type peroxidase C-terminal" evidence="1">
    <location>
        <begin position="2"/>
        <end position="56"/>
    </location>
</feature>
<dbReference type="Pfam" id="PF20628">
    <property type="entry name" value="Dyp_perox_C"/>
    <property type="match status" value="1"/>
</dbReference>
<dbReference type="InterPro" id="IPR048328">
    <property type="entry name" value="Dyp_perox_C"/>
</dbReference>
<protein>
    <submittedName>
        <fullName evidence="2">Peroxidase</fullName>
    </submittedName>
</protein>
<dbReference type="AlphaFoldDB" id="A0A2V4NSH2"/>
<reference evidence="2 3" key="1">
    <citation type="submission" date="2018-03" db="EMBL/GenBank/DDBJ databases">
        <title>Bioinformatic expansion and discovery of thiopeptide antibiotics.</title>
        <authorList>
            <person name="Schwalen C.J."/>
            <person name="Hudson G.A."/>
            <person name="Mitchell D.A."/>
        </authorList>
    </citation>
    <scope>NUCLEOTIDE SEQUENCE [LARGE SCALE GENOMIC DNA]</scope>
    <source>
        <strain evidence="2 3">ATCC 21389</strain>
    </source>
</reference>
<dbReference type="SUPFAM" id="SSF54909">
    <property type="entry name" value="Dimeric alpha+beta barrel"/>
    <property type="match status" value="1"/>
</dbReference>
<dbReference type="EMBL" id="PYBW01000324">
    <property type="protein sequence ID" value="PYC62052.1"/>
    <property type="molecule type" value="Genomic_DNA"/>
</dbReference>
<keyword evidence="2" id="KW-0560">Oxidoreductase</keyword>
<comment type="caution">
    <text evidence="2">The sequence shown here is derived from an EMBL/GenBank/DDBJ whole genome shotgun (WGS) entry which is preliminary data.</text>
</comment>
<feature type="non-terminal residue" evidence="2">
    <location>
        <position position="83"/>
    </location>
</feature>
<organism evidence="2 3">
    <name type="scientific">Streptomyces tateyamensis</name>
    <dbReference type="NCBI Taxonomy" id="565073"/>
    <lineage>
        <taxon>Bacteria</taxon>
        <taxon>Bacillati</taxon>
        <taxon>Actinomycetota</taxon>
        <taxon>Actinomycetes</taxon>
        <taxon>Kitasatosporales</taxon>
        <taxon>Streptomycetaceae</taxon>
        <taxon>Streptomyces</taxon>
    </lineage>
</organism>
<accession>A0A2V4NSH2</accession>
<evidence type="ECO:0000313" key="2">
    <source>
        <dbReference type="EMBL" id="PYC62052.1"/>
    </source>
</evidence>
<evidence type="ECO:0000313" key="3">
    <source>
        <dbReference type="Proteomes" id="UP000248039"/>
    </source>
</evidence>
<dbReference type="GO" id="GO:0004601">
    <property type="term" value="F:peroxidase activity"/>
    <property type="evidence" value="ECO:0007669"/>
    <property type="project" value="UniProtKB-KW"/>
</dbReference>
<sequence length="83" mass="8428">TGEAGTYFIGYCRTPAVTEEMLANMFLGRDGDGRHDRLLDVSTAVTGSLFFVPSADWLAAPPAAAAPPASAEAVAPPAAPPGP</sequence>
<feature type="non-terminal residue" evidence="2">
    <location>
        <position position="1"/>
    </location>
</feature>
<dbReference type="InterPro" id="IPR011008">
    <property type="entry name" value="Dimeric_a/b-barrel"/>
</dbReference>
<name>A0A2V4NSH2_9ACTN</name>